<feature type="transmembrane region" description="Helical" evidence="8">
    <location>
        <begin position="273"/>
        <end position="291"/>
    </location>
</feature>
<dbReference type="GO" id="GO:0016763">
    <property type="term" value="F:pentosyltransferase activity"/>
    <property type="evidence" value="ECO:0007669"/>
    <property type="project" value="TreeGrafter"/>
</dbReference>
<dbReference type="PANTHER" id="PTHR33908">
    <property type="entry name" value="MANNOSYLTRANSFERASE YKCB-RELATED"/>
    <property type="match status" value="1"/>
</dbReference>
<dbReference type="AlphaFoldDB" id="A0A857NCI6"/>
<feature type="transmembrane region" description="Helical" evidence="8">
    <location>
        <begin position="171"/>
        <end position="199"/>
    </location>
</feature>
<feature type="transmembrane region" description="Helical" evidence="8">
    <location>
        <begin position="322"/>
        <end position="339"/>
    </location>
</feature>
<feature type="transmembrane region" description="Helical" evidence="8">
    <location>
        <begin position="219"/>
        <end position="239"/>
    </location>
</feature>
<comment type="subcellular location">
    <subcellularLocation>
        <location evidence="1">Cell membrane</location>
        <topology evidence="1">Multi-pass membrane protein</topology>
    </subcellularLocation>
</comment>
<dbReference type="GO" id="GO:0005886">
    <property type="term" value="C:plasma membrane"/>
    <property type="evidence" value="ECO:0007669"/>
    <property type="project" value="UniProtKB-SubCell"/>
</dbReference>
<evidence type="ECO:0000256" key="2">
    <source>
        <dbReference type="ARBA" id="ARBA00022475"/>
    </source>
</evidence>
<dbReference type="GO" id="GO:0009103">
    <property type="term" value="P:lipopolysaccharide biosynthetic process"/>
    <property type="evidence" value="ECO:0007669"/>
    <property type="project" value="UniProtKB-ARBA"/>
</dbReference>
<evidence type="ECO:0000256" key="3">
    <source>
        <dbReference type="ARBA" id="ARBA00022676"/>
    </source>
</evidence>
<keyword evidence="6 8" id="KW-1133">Transmembrane helix</keyword>
<evidence type="ECO:0000256" key="5">
    <source>
        <dbReference type="ARBA" id="ARBA00022692"/>
    </source>
</evidence>
<dbReference type="KEGG" id="caqa:MICH65_0250"/>
<feature type="transmembrane region" description="Helical" evidence="8">
    <location>
        <begin position="140"/>
        <end position="159"/>
    </location>
</feature>
<evidence type="ECO:0000256" key="4">
    <source>
        <dbReference type="ARBA" id="ARBA00022679"/>
    </source>
</evidence>
<keyword evidence="2" id="KW-1003">Cell membrane</keyword>
<keyword evidence="5 8" id="KW-0812">Transmembrane</keyword>
<feature type="transmembrane region" description="Helical" evidence="8">
    <location>
        <begin position="346"/>
        <end position="363"/>
    </location>
</feature>
<protein>
    <recommendedName>
        <fullName evidence="11">Glycosyltransferase RgtA/B/C/D-like domain-containing protein</fullName>
    </recommendedName>
</protein>
<keyword evidence="10" id="KW-1185">Reference proteome</keyword>
<dbReference type="PANTHER" id="PTHR33908:SF11">
    <property type="entry name" value="MEMBRANE PROTEIN"/>
    <property type="match status" value="1"/>
</dbReference>
<reference evidence="10" key="1">
    <citation type="journal article" date="2020" name="Microorganisms">
        <title>Complete Genome of a Member of a New Bacterial Lineage in the Microgenomates Group Reveals an Unusual Nucleotide Composition Disparity Between Two Strands of DNA and Limited Metabolic Potential.</title>
        <authorList>
            <person name="Kadnikov V.V."/>
            <person name="Mardanov A.V."/>
            <person name="Beletsky A.V."/>
            <person name="Karnachuk O.V."/>
            <person name="Ravin N.V."/>
        </authorList>
    </citation>
    <scope>NUCLEOTIDE SEQUENCE [LARGE SCALE GENOMIC DNA]</scope>
</reference>
<feature type="transmembrane region" description="Helical" evidence="8">
    <location>
        <begin position="117"/>
        <end position="134"/>
    </location>
</feature>
<evidence type="ECO:0000313" key="9">
    <source>
        <dbReference type="EMBL" id="QHO63231.1"/>
    </source>
</evidence>
<keyword evidence="7 8" id="KW-0472">Membrane</keyword>
<feature type="transmembrane region" description="Helical" evidence="8">
    <location>
        <begin position="298"/>
        <end position="316"/>
    </location>
</feature>
<sequence>MGKQRLLFRDWWLKLKTGIEKNEGLILILLLVAVLRIPGLFEPNRYADEDIYLTLGQGLRKGLVFYRDIHDNKPPLLYLVAAMAGSVMWFRLILMAWNLVNVVLVWKLAEKLIKSRWLMVLVTGVFGVFTSIPLTEGNIANGEVFMIMPVTAGVLLMWVESNKRVIVWKKWIMAGVLFSLGFLFKVPVLFDLFGVLFWLSVYQVSDWRGWFKWIVDRRLWLVLIGFLVPVLLSIVYYVAEGAGERYLRSALGQNIGYLSSWEGGSGAFYENGLFQRGVVLLVWLIAIWCLRKRLGREFGLASLWLVGGLFGANLAGRPYPHYLIEIVAPASLLIGLVIDRFKLIKAGVAFVLALTVGVAIWRYEYWYYKSVDYYVNFVMYVTGQKTREDFYDFFGNGVVRNMRVAEYIRQRTDQDAKIFVWGTEPAIYVLSDRLPVGRYTVNYHIRDFDGMSETMAALTKEGPKYIVTIEGELVDRELDAYLSAYYLQVMEDGGAVVWRRWEASD</sequence>
<evidence type="ECO:0000256" key="7">
    <source>
        <dbReference type="ARBA" id="ARBA00023136"/>
    </source>
</evidence>
<keyword evidence="3" id="KW-0328">Glycosyltransferase</keyword>
<accession>A0A857NCI6</accession>
<feature type="transmembrane region" description="Helical" evidence="8">
    <location>
        <begin position="76"/>
        <end position="105"/>
    </location>
</feature>
<evidence type="ECO:0000313" key="10">
    <source>
        <dbReference type="Proteomes" id="UP000463983"/>
    </source>
</evidence>
<proteinExistence type="predicted"/>
<evidence type="ECO:0000256" key="1">
    <source>
        <dbReference type="ARBA" id="ARBA00004651"/>
    </source>
</evidence>
<name>A0A857NCI6_9BACT</name>
<dbReference type="RefSeq" id="WP_161931621.1">
    <property type="nucleotide sequence ID" value="NZ_CP047901.1"/>
</dbReference>
<dbReference type="InterPro" id="IPR050297">
    <property type="entry name" value="LipidA_mod_glycosyltrf_83"/>
</dbReference>
<evidence type="ECO:0000256" key="8">
    <source>
        <dbReference type="SAM" id="Phobius"/>
    </source>
</evidence>
<keyword evidence="4" id="KW-0808">Transferase</keyword>
<dbReference type="EMBL" id="CP047901">
    <property type="protein sequence ID" value="QHO63231.1"/>
    <property type="molecule type" value="Genomic_DNA"/>
</dbReference>
<evidence type="ECO:0008006" key="11">
    <source>
        <dbReference type="Google" id="ProtNLM"/>
    </source>
</evidence>
<gene>
    <name evidence="9" type="ORF">MICH65_0250</name>
</gene>
<organism evidence="9 10">
    <name type="scientific">Candidatus Chazhemtobacterium aquaticus</name>
    <dbReference type="NCBI Taxonomy" id="2715735"/>
    <lineage>
        <taxon>Bacteria</taxon>
        <taxon>Candidatus Chazhemtobacteraceae</taxon>
        <taxon>Candidatus Chazhemtobacterium</taxon>
    </lineage>
</organism>
<dbReference type="Proteomes" id="UP000463983">
    <property type="component" value="Chromosome"/>
</dbReference>
<evidence type="ECO:0000256" key="6">
    <source>
        <dbReference type="ARBA" id="ARBA00022989"/>
    </source>
</evidence>